<evidence type="ECO:0000256" key="1">
    <source>
        <dbReference type="SAM" id="MobiDB-lite"/>
    </source>
</evidence>
<keyword evidence="3" id="KW-1185">Reference proteome</keyword>
<dbReference type="Proteomes" id="UP000801492">
    <property type="component" value="Unassembled WGS sequence"/>
</dbReference>
<name>A0A8K0CTQ8_IGNLU</name>
<gene>
    <name evidence="2" type="ORF">ILUMI_16753</name>
</gene>
<evidence type="ECO:0000313" key="2">
    <source>
        <dbReference type="EMBL" id="KAF2889420.1"/>
    </source>
</evidence>
<dbReference type="EMBL" id="VTPC01066960">
    <property type="protein sequence ID" value="KAF2889420.1"/>
    <property type="molecule type" value="Genomic_DNA"/>
</dbReference>
<sequence>SNLISIFQMKRALTQQEFEELIKNMSDVESYSVLEHIREEDKDQAESSKEDILSETAQENENLDRTGFEISVTKSMEEVNSSLSDSDSDDFDATVNDIELTTITEECDPATETEFAIMLPQNIRCGSCTLNLIAISDCMKAISSNVGVPTKHMHAIDKCCKLWTKAGWPGTPEV</sequence>
<reference evidence="2" key="1">
    <citation type="submission" date="2019-08" db="EMBL/GenBank/DDBJ databases">
        <title>The genome of the North American firefly Photinus pyralis.</title>
        <authorList>
            <consortium name="Photinus pyralis genome working group"/>
            <person name="Fallon T.R."/>
            <person name="Sander Lower S.E."/>
            <person name="Weng J.-K."/>
        </authorList>
    </citation>
    <scope>NUCLEOTIDE SEQUENCE</scope>
    <source>
        <strain evidence="2">TRF0915ILg1</strain>
        <tissue evidence="2">Whole body</tissue>
    </source>
</reference>
<feature type="compositionally biased region" description="Basic and acidic residues" evidence="1">
    <location>
        <begin position="39"/>
        <end position="52"/>
    </location>
</feature>
<feature type="region of interest" description="Disordered" evidence="1">
    <location>
        <begin position="39"/>
        <end position="59"/>
    </location>
</feature>
<feature type="non-terminal residue" evidence="2">
    <location>
        <position position="1"/>
    </location>
</feature>
<proteinExistence type="predicted"/>
<accession>A0A8K0CTQ8</accession>
<evidence type="ECO:0000313" key="3">
    <source>
        <dbReference type="Proteomes" id="UP000801492"/>
    </source>
</evidence>
<protein>
    <submittedName>
        <fullName evidence="2">Uncharacterized protein</fullName>
    </submittedName>
</protein>
<comment type="caution">
    <text evidence="2">The sequence shown here is derived from an EMBL/GenBank/DDBJ whole genome shotgun (WGS) entry which is preliminary data.</text>
</comment>
<organism evidence="2 3">
    <name type="scientific">Ignelater luminosus</name>
    <name type="common">Cucubano</name>
    <name type="synonym">Pyrophorus luminosus</name>
    <dbReference type="NCBI Taxonomy" id="2038154"/>
    <lineage>
        <taxon>Eukaryota</taxon>
        <taxon>Metazoa</taxon>
        <taxon>Ecdysozoa</taxon>
        <taxon>Arthropoda</taxon>
        <taxon>Hexapoda</taxon>
        <taxon>Insecta</taxon>
        <taxon>Pterygota</taxon>
        <taxon>Neoptera</taxon>
        <taxon>Endopterygota</taxon>
        <taxon>Coleoptera</taxon>
        <taxon>Polyphaga</taxon>
        <taxon>Elateriformia</taxon>
        <taxon>Elateroidea</taxon>
        <taxon>Elateridae</taxon>
        <taxon>Agrypninae</taxon>
        <taxon>Pyrophorini</taxon>
        <taxon>Ignelater</taxon>
    </lineage>
</organism>
<dbReference type="AlphaFoldDB" id="A0A8K0CTQ8"/>